<evidence type="ECO:0000313" key="3">
    <source>
        <dbReference type="Proteomes" id="UP000075321"/>
    </source>
</evidence>
<proteinExistence type="predicted"/>
<sequence>MLIKYGVLVRFSAPILAGFEWMSVILVSAANRTLVTFRNSESLSMIQTLHRRTKIRESKEIKPIRVIKAEKEIKPIRVIKAEKEIKPIRVIKAEKEIKLIKKNRVNKAILGFAFGWTTCAQLLQPIKVM</sequence>
<keyword evidence="1" id="KW-1133">Transmembrane helix</keyword>
<organism evidence="2 3">
    <name type="scientific">Halalkalicoccus paucihalophilus</name>
    <dbReference type="NCBI Taxonomy" id="1008153"/>
    <lineage>
        <taxon>Archaea</taxon>
        <taxon>Methanobacteriati</taxon>
        <taxon>Methanobacteriota</taxon>
        <taxon>Stenosarchaea group</taxon>
        <taxon>Halobacteria</taxon>
        <taxon>Halobacteriales</taxon>
        <taxon>Halococcaceae</taxon>
        <taxon>Halalkalicoccus</taxon>
    </lineage>
</organism>
<comment type="caution">
    <text evidence="2">The sequence shown here is derived from an EMBL/GenBank/DDBJ whole genome shotgun (WGS) entry which is preliminary data.</text>
</comment>
<protein>
    <submittedName>
        <fullName evidence="2">Uncharacterized protein</fullName>
    </submittedName>
</protein>
<dbReference type="EMBL" id="LTAZ01000008">
    <property type="protein sequence ID" value="KYH25023.1"/>
    <property type="molecule type" value="Genomic_DNA"/>
</dbReference>
<feature type="transmembrane region" description="Helical" evidence="1">
    <location>
        <begin position="7"/>
        <end position="30"/>
    </location>
</feature>
<accession>A0A151ABN3</accession>
<evidence type="ECO:0000256" key="1">
    <source>
        <dbReference type="SAM" id="Phobius"/>
    </source>
</evidence>
<name>A0A151ABN3_9EURY</name>
<keyword evidence="1" id="KW-0812">Transmembrane</keyword>
<evidence type="ECO:0000313" key="2">
    <source>
        <dbReference type="EMBL" id="KYH25023.1"/>
    </source>
</evidence>
<keyword evidence="1" id="KW-0472">Membrane</keyword>
<dbReference type="Proteomes" id="UP000075321">
    <property type="component" value="Unassembled WGS sequence"/>
</dbReference>
<reference evidence="2 3" key="1">
    <citation type="submission" date="2016-02" db="EMBL/GenBank/DDBJ databases">
        <title>Genome sequence of Halalkalicoccus paucihalophilus DSM 24557.</title>
        <authorList>
            <person name="Poehlein A."/>
            <person name="Daniel R."/>
        </authorList>
    </citation>
    <scope>NUCLEOTIDE SEQUENCE [LARGE SCALE GENOMIC DNA]</scope>
    <source>
        <strain evidence="2 3">DSM 24557</strain>
    </source>
</reference>
<gene>
    <name evidence="2" type="ORF">HAPAU_28440</name>
</gene>
<dbReference type="AlphaFoldDB" id="A0A151ABN3"/>
<keyword evidence="3" id="KW-1185">Reference proteome</keyword>